<dbReference type="SUPFAM" id="SSF46689">
    <property type="entry name" value="Homeodomain-like"/>
    <property type="match status" value="1"/>
</dbReference>
<dbReference type="InterPro" id="IPR039538">
    <property type="entry name" value="BetI_C"/>
</dbReference>
<dbReference type="GO" id="GO:0003700">
    <property type="term" value="F:DNA-binding transcription factor activity"/>
    <property type="evidence" value="ECO:0007669"/>
    <property type="project" value="TreeGrafter"/>
</dbReference>
<dbReference type="AlphaFoldDB" id="A0A839SXE2"/>
<organism evidence="7 8">
    <name type="scientific">Limibacillus halophilus</name>
    <dbReference type="NCBI Taxonomy" id="1579333"/>
    <lineage>
        <taxon>Bacteria</taxon>
        <taxon>Pseudomonadati</taxon>
        <taxon>Pseudomonadota</taxon>
        <taxon>Alphaproteobacteria</taxon>
        <taxon>Rhodospirillales</taxon>
        <taxon>Rhodovibrionaceae</taxon>
        <taxon>Limibacillus</taxon>
    </lineage>
</organism>
<dbReference type="GO" id="GO:0000976">
    <property type="term" value="F:transcription cis-regulatory region binding"/>
    <property type="evidence" value="ECO:0007669"/>
    <property type="project" value="TreeGrafter"/>
</dbReference>
<dbReference type="EMBL" id="JACHXA010000010">
    <property type="protein sequence ID" value="MBB3066739.1"/>
    <property type="molecule type" value="Genomic_DNA"/>
</dbReference>
<dbReference type="PANTHER" id="PTHR30055:SF228">
    <property type="entry name" value="TRANSCRIPTIONAL REGULATOR-RELATED"/>
    <property type="match status" value="1"/>
</dbReference>
<keyword evidence="2" id="KW-0805">Transcription regulation</keyword>
<dbReference type="InterPro" id="IPR023772">
    <property type="entry name" value="DNA-bd_HTH_TetR-type_CS"/>
</dbReference>
<sequence>MQRQPKYSRDLPEERRRKLIEATARCLAELGVAGTSVREISLRAEVSPGLVNHHFAGKEDLIAQTYWQIGETVDRTLGAALVAAGPDPDARLTAFVKASFEPPILDSDLLAVWIGFWSLVRTDTRVFGMHREVYAAYRERLEGLLGAAAEKRGVTLDTRLTAISLSAMLDGLWLEWCLDPEVFSADEGCQTVLNWIGRLWAFPDTGNRSG</sequence>
<keyword evidence="4" id="KW-0804">Transcription</keyword>
<dbReference type="Gene3D" id="1.10.357.10">
    <property type="entry name" value="Tetracycline Repressor, domain 2"/>
    <property type="match status" value="1"/>
</dbReference>
<evidence type="ECO:0000313" key="7">
    <source>
        <dbReference type="EMBL" id="MBB3066739.1"/>
    </source>
</evidence>
<evidence type="ECO:0000256" key="1">
    <source>
        <dbReference type="ARBA" id="ARBA00022491"/>
    </source>
</evidence>
<evidence type="ECO:0000256" key="5">
    <source>
        <dbReference type="PROSITE-ProRule" id="PRU00335"/>
    </source>
</evidence>
<evidence type="ECO:0000256" key="3">
    <source>
        <dbReference type="ARBA" id="ARBA00023125"/>
    </source>
</evidence>
<gene>
    <name evidence="7" type="ORF">FHR98_003049</name>
</gene>
<dbReference type="InterPro" id="IPR050109">
    <property type="entry name" value="HTH-type_TetR-like_transc_reg"/>
</dbReference>
<feature type="domain" description="HTH tetR-type" evidence="6">
    <location>
        <begin position="13"/>
        <end position="73"/>
    </location>
</feature>
<feature type="DNA-binding region" description="H-T-H motif" evidence="5">
    <location>
        <begin position="36"/>
        <end position="55"/>
    </location>
</feature>
<dbReference type="PROSITE" id="PS50977">
    <property type="entry name" value="HTH_TETR_2"/>
    <property type="match status" value="1"/>
</dbReference>
<keyword evidence="1" id="KW-0678">Repressor</keyword>
<proteinExistence type="predicted"/>
<dbReference type="PANTHER" id="PTHR30055">
    <property type="entry name" value="HTH-TYPE TRANSCRIPTIONAL REGULATOR RUTR"/>
    <property type="match status" value="1"/>
</dbReference>
<reference evidence="7 8" key="1">
    <citation type="submission" date="2020-08" db="EMBL/GenBank/DDBJ databases">
        <title>Genomic Encyclopedia of Type Strains, Phase III (KMG-III): the genomes of soil and plant-associated and newly described type strains.</title>
        <authorList>
            <person name="Whitman W."/>
        </authorList>
    </citation>
    <scope>NUCLEOTIDE SEQUENCE [LARGE SCALE GENOMIC DNA]</scope>
    <source>
        <strain evidence="7 8">CECT 8803</strain>
    </source>
</reference>
<dbReference type="SUPFAM" id="SSF48498">
    <property type="entry name" value="Tetracyclin repressor-like, C-terminal domain"/>
    <property type="match status" value="1"/>
</dbReference>
<name>A0A839SXE2_9PROT</name>
<dbReference type="RefSeq" id="WP_183417564.1">
    <property type="nucleotide sequence ID" value="NZ_JACHXA010000010.1"/>
</dbReference>
<dbReference type="Pfam" id="PF13977">
    <property type="entry name" value="TetR_C_6"/>
    <property type="match status" value="1"/>
</dbReference>
<evidence type="ECO:0000313" key="8">
    <source>
        <dbReference type="Proteomes" id="UP000581135"/>
    </source>
</evidence>
<evidence type="ECO:0000259" key="6">
    <source>
        <dbReference type="PROSITE" id="PS50977"/>
    </source>
</evidence>
<dbReference type="PROSITE" id="PS01081">
    <property type="entry name" value="HTH_TETR_1"/>
    <property type="match status" value="1"/>
</dbReference>
<evidence type="ECO:0000256" key="4">
    <source>
        <dbReference type="ARBA" id="ARBA00023163"/>
    </source>
</evidence>
<dbReference type="Proteomes" id="UP000581135">
    <property type="component" value="Unassembled WGS sequence"/>
</dbReference>
<keyword evidence="3 5" id="KW-0238">DNA-binding</keyword>
<protein>
    <submittedName>
        <fullName evidence="7">AcrR family transcriptional regulator</fullName>
    </submittedName>
</protein>
<evidence type="ECO:0000256" key="2">
    <source>
        <dbReference type="ARBA" id="ARBA00023015"/>
    </source>
</evidence>
<comment type="caution">
    <text evidence="7">The sequence shown here is derived from an EMBL/GenBank/DDBJ whole genome shotgun (WGS) entry which is preliminary data.</text>
</comment>
<dbReference type="InterPro" id="IPR009057">
    <property type="entry name" value="Homeodomain-like_sf"/>
</dbReference>
<dbReference type="InterPro" id="IPR036271">
    <property type="entry name" value="Tet_transcr_reg_TetR-rel_C_sf"/>
</dbReference>
<keyword evidence="8" id="KW-1185">Reference proteome</keyword>
<dbReference type="InterPro" id="IPR001647">
    <property type="entry name" value="HTH_TetR"/>
</dbReference>
<accession>A0A839SXE2</accession>
<dbReference type="Pfam" id="PF00440">
    <property type="entry name" value="TetR_N"/>
    <property type="match status" value="1"/>
</dbReference>